<keyword evidence="3" id="KW-1185">Reference proteome</keyword>
<gene>
    <name evidence="2" type="ORF">EDD33_1821</name>
</gene>
<dbReference type="InterPro" id="IPR013760">
    <property type="entry name" value="Topo_IIA-like_dom_sf"/>
</dbReference>
<dbReference type="EMBL" id="RKHO01000001">
    <property type="protein sequence ID" value="ROR90964.1"/>
    <property type="molecule type" value="Genomic_DNA"/>
</dbReference>
<evidence type="ECO:0000256" key="1">
    <source>
        <dbReference type="ARBA" id="ARBA00000185"/>
    </source>
</evidence>
<dbReference type="GO" id="GO:0005524">
    <property type="term" value="F:ATP binding"/>
    <property type="evidence" value="ECO:0007669"/>
    <property type="project" value="InterPro"/>
</dbReference>
<accession>A0A3N2CUR2</accession>
<dbReference type="SUPFAM" id="SSF56719">
    <property type="entry name" value="Type II DNA topoisomerase"/>
    <property type="match status" value="1"/>
</dbReference>
<keyword evidence="2" id="KW-0413">Isomerase</keyword>
<evidence type="ECO:0000313" key="3">
    <source>
        <dbReference type="Proteomes" id="UP000281738"/>
    </source>
</evidence>
<dbReference type="AlphaFoldDB" id="A0A3N2CUR2"/>
<reference evidence="2 3" key="1">
    <citation type="submission" date="2018-11" db="EMBL/GenBank/DDBJ databases">
        <title>Sequencing the genomes of 1000 actinobacteria strains.</title>
        <authorList>
            <person name="Klenk H.-P."/>
        </authorList>
    </citation>
    <scope>NUCLEOTIDE SEQUENCE [LARGE SCALE GENOMIC DNA]</scope>
    <source>
        <strain evidence="2 3">DSM 12652</strain>
    </source>
</reference>
<sequence>MAMASNDDGEQIWAKQERLTLLDALIAATSRRDEVFAVLSRSEDPERAVSELRQLLSIEEIPARAIVDLQLRRFTSGERQKLADMRAELLSELD</sequence>
<dbReference type="Proteomes" id="UP000281738">
    <property type="component" value="Unassembled WGS sequence"/>
</dbReference>
<name>A0A3N2CUR2_9ACTN</name>
<comment type="caution">
    <text evidence="2">The sequence shown here is derived from an EMBL/GenBank/DDBJ whole genome shotgun (WGS) entry which is preliminary data.</text>
</comment>
<dbReference type="GO" id="GO:0003677">
    <property type="term" value="F:DNA binding"/>
    <property type="evidence" value="ECO:0007669"/>
    <property type="project" value="InterPro"/>
</dbReference>
<protein>
    <submittedName>
        <fullName evidence="2">DNA gyrase/topoisomerase IV subunit A-like protein</fullName>
    </submittedName>
</protein>
<dbReference type="InterPro" id="IPR013757">
    <property type="entry name" value="Topo_IIA_A_a_sf"/>
</dbReference>
<dbReference type="GO" id="GO:0034335">
    <property type="term" value="F:DNA negative supercoiling activity"/>
    <property type="evidence" value="ECO:0007669"/>
    <property type="project" value="UniProtKB-ARBA"/>
</dbReference>
<dbReference type="Gene3D" id="1.10.268.10">
    <property type="entry name" value="Topoisomerase, domain 3"/>
    <property type="match status" value="1"/>
</dbReference>
<comment type="catalytic activity">
    <reaction evidence="1">
        <text>ATP-dependent breakage, passage and rejoining of double-stranded DNA.</text>
        <dbReference type="EC" id="5.6.2.2"/>
    </reaction>
</comment>
<organism evidence="2 3">
    <name type="scientific">Nocardioides aurantiacus</name>
    <dbReference type="NCBI Taxonomy" id="86796"/>
    <lineage>
        <taxon>Bacteria</taxon>
        <taxon>Bacillati</taxon>
        <taxon>Actinomycetota</taxon>
        <taxon>Actinomycetes</taxon>
        <taxon>Propionibacteriales</taxon>
        <taxon>Nocardioidaceae</taxon>
        <taxon>Nocardioides</taxon>
    </lineage>
</organism>
<evidence type="ECO:0000313" key="2">
    <source>
        <dbReference type="EMBL" id="ROR90964.1"/>
    </source>
</evidence>
<proteinExistence type="predicted"/>